<evidence type="ECO:0000313" key="1">
    <source>
        <dbReference type="EMBL" id="SHG74002.1"/>
    </source>
</evidence>
<sequence>MKKYILIIKLLCLTVGFAQDKEDLNLLVADSTWDKEIIKFPIGFAQEIKFIGYEDLRFPPGWAKKESPEFWSYTWAWSINDIEELTEKELETNIQLYFDGLMGINDSELPKTNALFIKKEAINGNRYIGKVKTFDTRFTNKPMTLNILVENHYCESENKAIIVFRLSPKDFGSEVWDTLKEIKLKDGFCEN</sequence>
<reference evidence="2" key="1">
    <citation type="submission" date="2016-11" db="EMBL/GenBank/DDBJ databases">
        <authorList>
            <person name="Varghese N."/>
            <person name="Submissions S."/>
        </authorList>
    </citation>
    <scope>NUCLEOTIDE SEQUENCE [LARGE SCALE GENOMIC DNA]</scope>
    <source>
        <strain evidence="2">DSM 25330</strain>
    </source>
</reference>
<dbReference type="Proteomes" id="UP000184522">
    <property type="component" value="Unassembled WGS sequence"/>
</dbReference>
<protein>
    <submittedName>
        <fullName evidence="1">Uncharacterized protein</fullName>
    </submittedName>
</protein>
<organism evidence="1 2">
    <name type="scientific">Winogradskyella jejuensis</name>
    <dbReference type="NCBI Taxonomy" id="1089305"/>
    <lineage>
        <taxon>Bacteria</taxon>
        <taxon>Pseudomonadati</taxon>
        <taxon>Bacteroidota</taxon>
        <taxon>Flavobacteriia</taxon>
        <taxon>Flavobacteriales</taxon>
        <taxon>Flavobacteriaceae</taxon>
        <taxon>Winogradskyella</taxon>
    </lineage>
</organism>
<dbReference type="EMBL" id="FQWS01000001">
    <property type="protein sequence ID" value="SHG74002.1"/>
    <property type="molecule type" value="Genomic_DNA"/>
</dbReference>
<gene>
    <name evidence="1" type="ORF">SAMN05444148_0841</name>
</gene>
<proteinExistence type="predicted"/>
<dbReference type="OrthoDB" id="704518at2"/>
<accession>A0A1M5M9Q1</accession>
<dbReference type="AlphaFoldDB" id="A0A1M5M9Q1"/>
<dbReference type="RefSeq" id="WP_073083498.1">
    <property type="nucleotide sequence ID" value="NZ_FQWS01000001.1"/>
</dbReference>
<name>A0A1M5M9Q1_9FLAO</name>
<dbReference type="STRING" id="1089305.SAMN05444148_0841"/>
<evidence type="ECO:0000313" key="2">
    <source>
        <dbReference type="Proteomes" id="UP000184522"/>
    </source>
</evidence>
<keyword evidence="2" id="KW-1185">Reference proteome</keyword>